<dbReference type="RefSeq" id="WP_111444636.1">
    <property type="nucleotide sequence ID" value="NZ_QKZK01000005.1"/>
</dbReference>
<dbReference type="SUPFAM" id="SSF51703">
    <property type="entry name" value="Cobalamin (vitamin B12)-dependent enzymes"/>
    <property type="match status" value="1"/>
</dbReference>
<dbReference type="GO" id="GO:0046872">
    <property type="term" value="F:metal ion binding"/>
    <property type="evidence" value="ECO:0007669"/>
    <property type="project" value="InterPro"/>
</dbReference>
<sequence length="617" mass="67998">MADTNKQPLFSEFPPISTQEWMDKITADLKGADFEKKMVWKTSEGFNVRPFYRAEDLENLQYLNTLPGEFPYVRGTKTDNKWFIRQDMCGSNAAESNAKALDVLTKGVTSLGFKLHGEDEANVNHLSALLKNIAADVELNFETTHGNKKLVEALVEVSKKVNLAQGSVNFDPIGKFTITGKTCTTVERMFEYAGEVVKAGKALPKFKTLAVNGKYFNNAGSSIVQELAFSLAMGAEYITQLTESGLSVDEVAGALKFNFGVGGNYFMEIAKLRAARMLWAMIVEQYKPASKEVCKMNIHCETSQFNKTIFDPNVNMLRTQTEAMSATLGGCDSLTVMPFDKIFRKSDAISERIARNQQLLLKEESHFDKIVDPSAGSYYIENLTDNIAREAWTLFLDIQGKGGYVAALQAGYIQQLVKKSADDRKKAVASRRENLLGTNQYPNFNEQMQAQIDAKCMEHKKIDTTGAIVEPIVLFRGSEEFEALRLSTEKAAKRPKVFMLTYGNLAMRLARSQFSCNFFGCAGYELIDNMGFATVEEGVAAAKAAKADIVVLCSSDDEYAEAAPAAFAALGNAAQFVVAGAPACMDDLKAKGIEHFINVRSNVLETLKAFNGLLGIK</sequence>
<dbReference type="AlphaFoldDB" id="A0A2W7NGB0"/>
<dbReference type="UniPathway" id="UPA00945">
    <property type="reaction ID" value="UER00910"/>
</dbReference>
<keyword evidence="6" id="KW-0846">Cobalamin</keyword>
<dbReference type="InterPro" id="IPR036724">
    <property type="entry name" value="Cobalamin-bd_sf"/>
</dbReference>
<dbReference type="Proteomes" id="UP000249239">
    <property type="component" value="Unassembled WGS sequence"/>
</dbReference>
<dbReference type="Pfam" id="PF01642">
    <property type="entry name" value="MM_CoA_mutase"/>
    <property type="match status" value="2"/>
</dbReference>
<dbReference type="GO" id="GO:0004494">
    <property type="term" value="F:methylmalonyl-CoA mutase activity"/>
    <property type="evidence" value="ECO:0007669"/>
    <property type="project" value="UniProtKB-UniRule"/>
</dbReference>
<dbReference type="InterPro" id="IPR004608">
    <property type="entry name" value="MMCoA_mutase_b"/>
</dbReference>
<organism evidence="11 12">
    <name type="scientific">Breznakibacter xylanolyticus</name>
    <dbReference type="NCBI Taxonomy" id="990"/>
    <lineage>
        <taxon>Bacteria</taxon>
        <taxon>Pseudomonadati</taxon>
        <taxon>Bacteroidota</taxon>
        <taxon>Bacteroidia</taxon>
        <taxon>Marinilabiliales</taxon>
        <taxon>Marinilabiliaceae</taxon>
        <taxon>Breznakibacter</taxon>
    </lineage>
</organism>
<name>A0A2W7NGB0_9BACT</name>
<comment type="pathway">
    <text evidence="3">Metabolic intermediate metabolism; propanoyl-CoA degradation; succinyl-CoA from propanoyl-CoA: step 3/3.</text>
</comment>
<reference evidence="11 12" key="1">
    <citation type="submission" date="2018-06" db="EMBL/GenBank/DDBJ databases">
        <title>Genomic Encyclopedia of Archaeal and Bacterial Type Strains, Phase II (KMG-II): from individual species to whole genera.</title>
        <authorList>
            <person name="Goeker M."/>
        </authorList>
    </citation>
    <scope>NUCLEOTIDE SEQUENCE [LARGE SCALE GENOMIC DNA]</scope>
    <source>
        <strain evidence="11 12">DSM 6779</strain>
    </source>
</reference>
<evidence type="ECO:0000256" key="9">
    <source>
        <dbReference type="NCBIfam" id="TIGR00642"/>
    </source>
</evidence>
<dbReference type="InterPro" id="IPR016176">
    <property type="entry name" value="Cbl-dep_enz_cat"/>
</dbReference>
<dbReference type="SUPFAM" id="SSF52242">
    <property type="entry name" value="Cobalamin (vitamin B12)-binding domain"/>
    <property type="match status" value="1"/>
</dbReference>
<dbReference type="GO" id="GO:0019652">
    <property type="term" value="P:lactate fermentation to propionate and acetate"/>
    <property type="evidence" value="ECO:0007669"/>
    <property type="project" value="InterPro"/>
</dbReference>
<evidence type="ECO:0000256" key="2">
    <source>
        <dbReference type="ARBA" id="ARBA00001922"/>
    </source>
</evidence>
<keyword evidence="8" id="KW-0170">Cobalt</keyword>
<feature type="domain" description="Methylmalonyl-CoA mutase alpha/beta chain catalytic" evidence="10">
    <location>
        <begin position="159"/>
        <end position="462"/>
    </location>
</feature>
<dbReference type="OrthoDB" id="9762378at2"/>
<comment type="similarity">
    <text evidence="4">Belongs to the methylmalonyl-CoA mutase family.</text>
</comment>
<dbReference type="PANTHER" id="PTHR48101">
    <property type="entry name" value="METHYLMALONYL-COA MUTASE, MITOCHONDRIAL-RELATED"/>
    <property type="match status" value="1"/>
</dbReference>
<evidence type="ECO:0000313" key="11">
    <source>
        <dbReference type="EMBL" id="PZX19258.1"/>
    </source>
</evidence>
<evidence type="ECO:0000256" key="5">
    <source>
        <dbReference type="ARBA" id="ARBA00011870"/>
    </source>
</evidence>
<dbReference type="Gene3D" id="3.20.20.240">
    <property type="entry name" value="Methylmalonyl-CoA mutase"/>
    <property type="match status" value="1"/>
</dbReference>
<evidence type="ECO:0000256" key="4">
    <source>
        <dbReference type="ARBA" id="ARBA00008465"/>
    </source>
</evidence>
<dbReference type="InterPro" id="IPR058549">
    <property type="entry name" value="MeMalonylCoA_mutase_a/b_site"/>
</dbReference>
<dbReference type="PROSITE" id="PS00544">
    <property type="entry name" value="METMALONYL_COA_MUTASE"/>
    <property type="match status" value="1"/>
</dbReference>
<keyword evidence="12" id="KW-1185">Reference proteome</keyword>
<dbReference type="CDD" id="cd03677">
    <property type="entry name" value="MM_CoA_mutase_beta"/>
    <property type="match status" value="1"/>
</dbReference>
<dbReference type="NCBIfam" id="TIGR00642">
    <property type="entry name" value="mmCoA_mut_beta"/>
    <property type="match status" value="1"/>
</dbReference>
<proteinExistence type="inferred from homology"/>
<protein>
    <recommendedName>
        <fullName evidence="9">Methylmalonyl-CoA mutase small subunit</fullName>
        <ecNumber evidence="9">5.4.99.2</ecNumber>
    </recommendedName>
</protein>
<keyword evidence="7" id="KW-0413">Isomerase</keyword>
<dbReference type="EMBL" id="QKZK01000005">
    <property type="protein sequence ID" value="PZX19258.1"/>
    <property type="molecule type" value="Genomic_DNA"/>
</dbReference>
<evidence type="ECO:0000256" key="1">
    <source>
        <dbReference type="ARBA" id="ARBA00000290"/>
    </source>
</evidence>
<comment type="caution">
    <text evidence="11">The sequence shown here is derived from an EMBL/GenBank/DDBJ whole genome shotgun (WGS) entry which is preliminary data.</text>
</comment>
<dbReference type="GO" id="GO:0031419">
    <property type="term" value="F:cobalamin binding"/>
    <property type="evidence" value="ECO:0007669"/>
    <property type="project" value="UniProtKB-KW"/>
</dbReference>
<evidence type="ECO:0000256" key="8">
    <source>
        <dbReference type="ARBA" id="ARBA00023285"/>
    </source>
</evidence>
<gene>
    <name evidence="11" type="ORF">LX69_00925</name>
</gene>
<comment type="catalytic activity">
    <reaction evidence="1">
        <text>(R)-methylmalonyl-CoA = succinyl-CoA</text>
        <dbReference type="Rhea" id="RHEA:22888"/>
        <dbReference type="ChEBI" id="CHEBI:57292"/>
        <dbReference type="ChEBI" id="CHEBI:57326"/>
        <dbReference type="EC" id="5.4.99.2"/>
    </reaction>
</comment>
<feature type="domain" description="Methylmalonyl-CoA mutase alpha/beta chain catalytic" evidence="10">
    <location>
        <begin position="41"/>
        <end position="113"/>
    </location>
</feature>
<comment type="cofactor">
    <cofactor evidence="2">
        <name>adenosylcob(III)alamin</name>
        <dbReference type="ChEBI" id="CHEBI:18408"/>
    </cofactor>
</comment>
<comment type="subunit">
    <text evidence="5">Heterodimer of an alpha and a beta chain.</text>
</comment>
<dbReference type="InterPro" id="IPR006099">
    <property type="entry name" value="MeMalonylCoA_mutase_a/b_cat"/>
</dbReference>
<evidence type="ECO:0000313" key="12">
    <source>
        <dbReference type="Proteomes" id="UP000249239"/>
    </source>
</evidence>
<evidence type="ECO:0000256" key="3">
    <source>
        <dbReference type="ARBA" id="ARBA00005146"/>
    </source>
</evidence>
<dbReference type="EC" id="5.4.99.2" evidence="9"/>
<evidence type="ECO:0000259" key="10">
    <source>
        <dbReference type="Pfam" id="PF01642"/>
    </source>
</evidence>
<evidence type="ECO:0000256" key="6">
    <source>
        <dbReference type="ARBA" id="ARBA00022628"/>
    </source>
</evidence>
<evidence type="ECO:0000256" key="7">
    <source>
        <dbReference type="ARBA" id="ARBA00023235"/>
    </source>
</evidence>
<dbReference type="PANTHER" id="PTHR48101:SF1">
    <property type="entry name" value="METHYLMALONYL-COA MUTASE, LARGE SUBUNIT"/>
    <property type="match status" value="1"/>
</dbReference>
<accession>A0A2W7NGB0</accession>
<dbReference type="Gene3D" id="3.40.50.280">
    <property type="entry name" value="Cobalamin-binding domain"/>
    <property type="match status" value="1"/>
</dbReference>